<gene>
    <name evidence="2" type="ORF">BZA70DRAFT_276111</name>
</gene>
<dbReference type="InterPro" id="IPR004045">
    <property type="entry name" value="Glutathione_S-Trfase_N"/>
</dbReference>
<dbReference type="Pfam" id="PF13409">
    <property type="entry name" value="GST_N_2"/>
    <property type="match status" value="1"/>
</dbReference>
<dbReference type="SFLD" id="SFLDG00358">
    <property type="entry name" value="Main_(cytGST)"/>
    <property type="match status" value="1"/>
</dbReference>
<dbReference type="SUPFAM" id="SSF52833">
    <property type="entry name" value="Thioredoxin-like"/>
    <property type="match status" value="1"/>
</dbReference>
<dbReference type="InterPro" id="IPR040079">
    <property type="entry name" value="Glutathione_S-Trfase"/>
</dbReference>
<protein>
    <submittedName>
        <fullName evidence="2">Thioredoxin-like protein</fullName>
    </submittedName>
</protein>
<name>A0ABR1F8S9_9ASCO</name>
<proteinExistence type="predicted"/>
<keyword evidence="3" id="KW-1185">Reference proteome</keyword>
<dbReference type="PANTHER" id="PTHR43968:SF8">
    <property type="entry name" value="S-TRANSFERASE, PUTATIVE (AFU_ORTHOLOGUE AFUA_2G00590)-RELATED"/>
    <property type="match status" value="1"/>
</dbReference>
<dbReference type="InterPro" id="IPR005442">
    <property type="entry name" value="GST_omega"/>
</dbReference>
<dbReference type="RefSeq" id="XP_064769268.1">
    <property type="nucleotide sequence ID" value="XM_064912250.1"/>
</dbReference>
<evidence type="ECO:0000313" key="2">
    <source>
        <dbReference type="EMBL" id="KAK7206235.1"/>
    </source>
</evidence>
<feature type="domain" description="GST N-terminal" evidence="1">
    <location>
        <begin position="10"/>
        <end position="89"/>
    </location>
</feature>
<dbReference type="GeneID" id="90037762"/>
<dbReference type="PANTHER" id="PTHR43968">
    <property type="match status" value="1"/>
</dbReference>
<dbReference type="InterPro" id="IPR036249">
    <property type="entry name" value="Thioredoxin-like_sf"/>
</dbReference>
<evidence type="ECO:0000259" key="1">
    <source>
        <dbReference type="PROSITE" id="PS50404"/>
    </source>
</evidence>
<dbReference type="InterPro" id="IPR036282">
    <property type="entry name" value="Glutathione-S-Trfase_C_sf"/>
</dbReference>
<dbReference type="Gene3D" id="3.40.30.10">
    <property type="entry name" value="Glutaredoxin"/>
    <property type="match status" value="1"/>
</dbReference>
<sequence length="231" mass="25842">MSLAKIIPPKPIKLYCCIICPWAARTWIALTQANVEFEYIEIDLKNKPDWFLKEVNPGGKVPTLKYGDEYLIESAITTEFVADLVPEAKLLPKDPFKLAQSRLLSDRFSEFLFPVYRKSIYGGDVSALNDIFDAIDKFVPYLVNAKPFFDGSEVPTLAELLVAPFVSRIYLVLESDIGSKDVLTKLSTDPKYAYFHTWATNLIASPGVAGTFDKAVNLAHLAERITSLKAN</sequence>
<organism evidence="2 3">
    <name type="scientific">Myxozyma melibiosi</name>
    <dbReference type="NCBI Taxonomy" id="54550"/>
    <lineage>
        <taxon>Eukaryota</taxon>
        <taxon>Fungi</taxon>
        <taxon>Dikarya</taxon>
        <taxon>Ascomycota</taxon>
        <taxon>Saccharomycotina</taxon>
        <taxon>Lipomycetes</taxon>
        <taxon>Lipomycetales</taxon>
        <taxon>Lipomycetaceae</taxon>
        <taxon>Myxozyma</taxon>
    </lineage>
</organism>
<reference evidence="2 3" key="1">
    <citation type="submission" date="2024-03" db="EMBL/GenBank/DDBJ databases">
        <title>Genome-scale model development and genomic sequencing of the oleaginous clade Lipomyces.</title>
        <authorList>
            <consortium name="Lawrence Berkeley National Laboratory"/>
            <person name="Czajka J.J."/>
            <person name="Han Y."/>
            <person name="Kim J."/>
            <person name="Mondo S.J."/>
            <person name="Hofstad B.A."/>
            <person name="Robles A."/>
            <person name="Haridas S."/>
            <person name="Riley R."/>
            <person name="LaButti K."/>
            <person name="Pangilinan J."/>
            <person name="Andreopoulos W."/>
            <person name="Lipzen A."/>
            <person name="Yan J."/>
            <person name="Wang M."/>
            <person name="Ng V."/>
            <person name="Grigoriev I.V."/>
            <person name="Spatafora J.W."/>
            <person name="Magnuson J.K."/>
            <person name="Baker S.E."/>
            <person name="Pomraning K.R."/>
        </authorList>
    </citation>
    <scope>NUCLEOTIDE SEQUENCE [LARGE SCALE GENOMIC DNA]</scope>
    <source>
        <strain evidence="2 3">Phaff 52-87</strain>
    </source>
</reference>
<dbReference type="EMBL" id="JBBJBU010000003">
    <property type="protein sequence ID" value="KAK7206235.1"/>
    <property type="molecule type" value="Genomic_DNA"/>
</dbReference>
<accession>A0ABR1F8S9</accession>
<dbReference type="Proteomes" id="UP001498771">
    <property type="component" value="Unassembled WGS sequence"/>
</dbReference>
<comment type="caution">
    <text evidence="2">The sequence shown here is derived from an EMBL/GenBank/DDBJ whole genome shotgun (WGS) entry which is preliminary data.</text>
</comment>
<dbReference type="InterPro" id="IPR050983">
    <property type="entry name" value="GST_Omega/HSP26"/>
</dbReference>
<dbReference type="PRINTS" id="PR01625">
    <property type="entry name" value="GSTRNSFRASEO"/>
</dbReference>
<dbReference type="Gene3D" id="1.20.1050.10">
    <property type="match status" value="1"/>
</dbReference>
<dbReference type="SFLD" id="SFLDS00019">
    <property type="entry name" value="Glutathione_Transferase_(cytos"/>
    <property type="match status" value="1"/>
</dbReference>
<evidence type="ECO:0000313" key="3">
    <source>
        <dbReference type="Proteomes" id="UP001498771"/>
    </source>
</evidence>
<dbReference type="SUPFAM" id="SSF47616">
    <property type="entry name" value="GST C-terminal domain-like"/>
    <property type="match status" value="1"/>
</dbReference>
<dbReference type="PROSITE" id="PS50404">
    <property type="entry name" value="GST_NTER"/>
    <property type="match status" value="1"/>
</dbReference>